<comment type="similarity">
    <text evidence="1 12 13">Belongs to the ATPase B chain family.</text>
</comment>
<sequence length="165" mass="19254">MDKLGIEPKLLIAQIINFSIIVMVLSKLLYKPILTMLEKRKKEIAEGLQLTEKMREEEEKFQQKKAKMLETTRKEAQQIIEEARKQAKEEEKEIIADAHTQVEHMLQKGKAEIELQREHMEKEVHQSAVELAVAMSKRLLGSVLSNEDKHKLIQRHIKELESVHV</sequence>
<dbReference type="PANTHER" id="PTHR33445">
    <property type="entry name" value="ATP SYNTHASE SUBUNIT B', CHLOROPLASTIC"/>
    <property type="match status" value="1"/>
</dbReference>
<dbReference type="GO" id="GO:0012505">
    <property type="term" value="C:endomembrane system"/>
    <property type="evidence" value="ECO:0007669"/>
    <property type="project" value="UniProtKB-SubCell"/>
</dbReference>
<evidence type="ECO:0000256" key="12">
    <source>
        <dbReference type="HAMAP-Rule" id="MF_01398"/>
    </source>
</evidence>
<dbReference type="NCBIfam" id="TIGR01144">
    <property type="entry name" value="ATP_synt_b"/>
    <property type="match status" value="1"/>
</dbReference>
<dbReference type="InterPro" id="IPR002146">
    <property type="entry name" value="ATP_synth_b/b'su_bac/chlpt"/>
</dbReference>
<evidence type="ECO:0000313" key="16">
    <source>
        <dbReference type="Proteomes" id="UP000176450"/>
    </source>
</evidence>
<accession>A0A1F6B380</accession>
<keyword evidence="14" id="KW-0175">Coiled coil</keyword>
<dbReference type="InterPro" id="IPR028987">
    <property type="entry name" value="ATP_synth_B-like_membr_sf"/>
</dbReference>
<keyword evidence="12" id="KW-1003">Cell membrane</keyword>
<keyword evidence="4 12" id="KW-0812">Transmembrane</keyword>
<feature type="coiled-coil region" evidence="14">
    <location>
        <begin position="54"/>
        <end position="93"/>
    </location>
</feature>
<evidence type="ECO:0000256" key="10">
    <source>
        <dbReference type="ARBA" id="ARBA00025198"/>
    </source>
</evidence>
<comment type="caution">
    <text evidence="15">The sequence shown here is derived from an EMBL/GenBank/DDBJ whole genome shotgun (WGS) entry which is preliminary data.</text>
</comment>
<reference evidence="15 16" key="1">
    <citation type="journal article" date="2016" name="Nat. Commun.">
        <title>Thousands of microbial genomes shed light on interconnected biogeochemical processes in an aquifer system.</title>
        <authorList>
            <person name="Anantharaman K."/>
            <person name="Brown C.T."/>
            <person name="Hug L.A."/>
            <person name="Sharon I."/>
            <person name="Castelle C.J."/>
            <person name="Probst A.J."/>
            <person name="Thomas B.C."/>
            <person name="Singh A."/>
            <person name="Wilkins M.J."/>
            <person name="Karaoz U."/>
            <person name="Brodie E.L."/>
            <person name="Williams K.H."/>
            <person name="Hubbard S.S."/>
            <person name="Banfield J.F."/>
        </authorList>
    </citation>
    <scope>NUCLEOTIDE SEQUENCE [LARGE SCALE GENOMIC DNA]</scope>
</reference>
<dbReference type="PANTHER" id="PTHR33445:SF2">
    <property type="entry name" value="ATP SYNTHASE SUBUNIT B', CHLOROPLASTIC"/>
    <property type="match status" value="1"/>
</dbReference>
<evidence type="ECO:0000256" key="4">
    <source>
        <dbReference type="ARBA" id="ARBA00022692"/>
    </source>
</evidence>
<protein>
    <recommendedName>
        <fullName evidence="12">ATP synthase subunit b</fullName>
    </recommendedName>
    <alternativeName>
        <fullName evidence="12">ATP synthase F(0) sector subunit b</fullName>
    </alternativeName>
    <alternativeName>
        <fullName evidence="12">ATPase subunit I</fullName>
    </alternativeName>
    <alternativeName>
        <fullName evidence="12">F-type ATPase subunit b</fullName>
        <shortName evidence="12">F-ATPase subunit b</shortName>
    </alternativeName>
</protein>
<dbReference type="Proteomes" id="UP000176450">
    <property type="component" value="Unassembled WGS sequence"/>
</dbReference>
<dbReference type="GO" id="GO:0046933">
    <property type="term" value="F:proton-transporting ATP synthase activity, rotational mechanism"/>
    <property type="evidence" value="ECO:0007669"/>
    <property type="project" value="UniProtKB-UniRule"/>
</dbReference>
<evidence type="ECO:0000256" key="8">
    <source>
        <dbReference type="ARBA" id="ARBA00023136"/>
    </source>
</evidence>
<evidence type="ECO:0000256" key="5">
    <source>
        <dbReference type="ARBA" id="ARBA00022781"/>
    </source>
</evidence>
<evidence type="ECO:0000256" key="14">
    <source>
        <dbReference type="SAM" id="Coils"/>
    </source>
</evidence>
<dbReference type="AlphaFoldDB" id="A0A1F6B380"/>
<keyword evidence="2 12" id="KW-0813">Transport</keyword>
<dbReference type="HAMAP" id="MF_01398">
    <property type="entry name" value="ATP_synth_b_bprime"/>
    <property type="match status" value="1"/>
</dbReference>
<dbReference type="InterPro" id="IPR050059">
    <property type="entry name" value="ATP_synthase_B_chain"/>
</dbReference>
<evidence type="ECO:0000256" key="7">
    <source>
        <dbReference type="ARBA" id="ARBA00023065"/>
    </source>
</evidence>
<keyword evidence="6 12" id="KW-1133">Transmembrane helix</keyword>
<evidence type="ECO:0000256" key="13">
    <source>
        <dbReference type="RuleBase" id="RU003848"/>
    </source>
</evidence>
<evidence type="ECO:0000256" key="2">
    <source>
        <dbReference type="ARBA" id="ARBA00022448"/>
    </source>
</evidence>
<dbReference type="GO" id="GO:0045259">
    <property type="term" value="C:proton-transporting ATP synthase complex"/>
    <property type="evidence" value="ECO:0007669"/>
    <property type="project" value="UniProtKB-KW"/>
</dbReference>
<gene>
    <name evidence="12" type="primary">atpF</name>
    <name evidence="15" type="ORF">A3A63_00535</name>
</gene>
<dbReference type="InterPro" id="IPR005864">
    <property type="entry name" value="ATP_synth_F0_bsu_bac"/>
</dbReference>
<keyword evidence="5 12" id="KW-0375">Hydrogen ion transport</keyword>
<dbReference type="Pfam" id="PF00430">
    <property type="entry name" value="ATP-synt_B"/>
    <property type="match status" value="1"/>
</dbReference>
<dbReference type="EMBL" id="MFJX01000019">
    <property type="protein sequence ID" value="OGG31253.1"/>
    <property type="molecule type" value="Genomic_DNA"/>
</dbReference>
<keyword evidence="9 12" id="KW-0066">ATP synthesis</keyword>
<evidence type="ECO:0000256" key="3">
    <source>
        <dbReference type="ARBA" id="ARBA00022547"/>
    </source>
</evidence>
<evidence type="ECO:0000313" key="15">
    <source>
        <dbReference type="EMBL" id="OGG31253.1"/>
    </source>
</evidence>
<organism evidence="15 16">
    <name type="scientific">Candidatus Gottesmanbacteria bacterium RIFCSPLOWO2_01_FULL_46_9</name>
    <dbReference type="NCBI Taxonomy" id="1798394"/>
    <lineage>
        <taxon>Bacteria</taxon>
        <taxon>Candidatus Gottesmaniibacteriota</taxon>
    </lineage>
</organism>
<proteinExistence type="inferred from homology"/>
<keyword evidence="8 12" id="KW-0472">Membrane</keyword>
<keyword evidence="7 12" id="KW-0406">Ion transport</keyword>
<evidence type="ECO:0000256" key="9">
    <source>
        <dbReference type="ARBA" id="ARBA00023310"/>
    </source>
</evidence>
<name>A0A1F6B380_9BACT</name>
<dbReference type="GO" id="GO:0046961">
    <property type="term" value="F:proton-transporting ATPase activity, rotational mechanism"/>
    <property type="evidence" value="ECO:0007669"/>
    <property type="project" value="TreeGrafter"/>
</dbReference>
<dbReference type="CDD" id="cd06503">
    <property type="entry name" value="ATP-synt_Fo_b"/>
    <property type="match status" value="1"/>
</dbReference>
<feature type="transmembrane region" description="Helical" evidence="12">
    <location>
        <begin position="12"/>
        <end position="30"/>
    </location>
</feature>
<evidence type="ECO:0000256" key="1">
    <source>
        <dbReference type="ARBA" id="ARBA00005513"/>
    </source>
</evidence>
<evidence type="ECO:0000256" key="11">
    <source>
        <dbReference type="ARBA" id="ARBA00037847"/>
    </source>
</evidence>
<comment type="subunit">
    <text evidence="12">F-type ATPases have 2 components, F(1) - the catalytic core - and F(0) - the membrane proton channel. F(1) has five subunits: alpha(3), beta(3), gamma(1), delta(1), epsilon(1). F(0) has three main subunits: a(1), b(2) and c(10-14). The alpha and beta chains form an alternating ring which encloses part of the gamma chain. F(1) is attached to F(0) by a central stalk formed by the gamma and epsilon chains, while a peripheral stalk is formed by the delta and b chains.</text>
</comment>
<comment type="function">
    <text evidence="12">Component of the F(0) channel, it forms part of the peripheral stalk, linking F(1) to F(0).</text>
</comment>
<dbReference type="GO" id="GO:0005886">
    <property type="term" value="C:plasma membrane"/>
    <property type="evidence" value="ECO:0007669"/>
    <property type="project" value="UniProtKB-SubCell"/>
</dbReference>
<comment type="subcellular location">
    <subcellularLocation>
        <location evidence="12">Cell membrane</location>
        <topology evidence="12">Single-pass membrane protein</topology>
    </subcellularLocation>
    <subcellularLocation>
        <location evidence="11">Endomembrane system</location>
        <topology evidence="11">Single-pass membrane protein</topology>
    </subcellularLocation>
</comment>
<evidence type="ECO:0000256" key="6">
    <source>
        <dbReference type="ARBA" id="ARBA00022989"/>
    </source>
</evidence>
<keyword evidence="3 12" id="KW-0138">CF(0)</keyword>
<comment type="function">
    <text evidence="10 12">F(1)F(0) ATP synthase produces ATP from ADP in the presence of a proton or sodium gradient. F-type ATPases consist of two structural domains, F(1) containing the extramembraneous catalytic core and F(0) containing the membrane proton channel, linked together by a central stalk and a peripheral stalk. During catalysis, ATP synthesis in the catalytic domain of F(1) is coupled via a rotary mechanism of the central stalk subunits to proton translocation.</text>
</comment>
<dbReference type="Gene3D" id="6.10.250.1580">
    <property type="match status" value="1"/>
</dbReference>
<dbReference type="SUPFAM" id="SSF81573">
    <property type="entry name" value="F1F0 ATP synthase subunit B, membrane domain"/>
    <property type="match status" value="1"/>
</dbReference>